<reference evidence="1" key="1">
    <citation type="submission" date="2021-06" db="EMBL/GenBank/DDBJ databases">
        <authorList>
            <person name="Kallberg Y."/>
            <person name="Tangrot J."/>
            <person name="Rosling A."/>
        </authorList>
    </citation>
    <scope>NUCLEOTIDE SEQUENCE</scope>
    <source>
        <strain evidence="1">CL356</strain>
    </source>
</reference>
<gene>
    <name evidence="1" type="ORF">ACOLOM_LOCUS7073</name>
</gene>
<proteinExistence type="predicted"/>
<organism evidence="1 2">
    <name type="scientific">Acaulospora colombiana</name>
    <dbReference type="NCBI Taxonomy" id="27376"/>
    <lineage>
        <taxon>Eukaryota</taxon>
        <taxon>Fungi</taxon>
        <taxon>Fungi incertae sedis</taxon>
        <taxon>Mucoromycota</taxon>
        <taxon>Glomeromycotina</taxon>
        <taxon>Glomeromycetes</taxon>
        <taxon>Diversisporales</taxon>
        <taxon>Acaulosporaceae</taxon>
        <taxon>Acaulospora</taxon>
    </lineage>
</organism>
<dbReference type="Proteomes" id="UP000789525">
    <property type="component" value="Unassembled WGS sequence"/>
</dbReference>
<evidence type="ECO:0000313" key="1">
    <source>
        <dbReference type="EMBL" id="CAG8612806.1"/>
    </source>
</evidence>
<name>A0ACA9MTE2_9GLOM</name>
<keyword evidence="2" id="KW-1185">Reference proteome</keyword>
<protein>
    <submittedName>
        <fullName evidence="1">9231_t:CDS:1</fullName>
    </submittedName>
</protein>
<evidence type="ECO:0000313" key="2">
    <source>
        <dbReference type="Proteomes" id="UP000789525"/>
    </source>
</evidence>
<dbReference type="EMBL" id="CAJVPT010015576">
    <property type="protein sequence ID" value="CAG8612806.1"/>
    <property type="molecule type" value="Genomic_DNA"/>
</dbReference>
<sequence>MSQWVATQTSDSSRGPTAAELLMNVKELIDQPQFSGKVQSRVPLGEETKQYTEIIISLSDMLSQFPKPNVPSNKKEMDLAISLASLSLEAMEQISKRMEGVLVGQESNLTSKLLGCLAIVDDWDQKPEVDLNKLQELRQHTSQVVAASLSHRLEESFVTERNLGDPFQVVEECMQEIMTTIHVPNLSWIEITQLNISNYPVKLIPFDSSLNKISLSTLTMTFQVIKGVPFIFTERFYKTHLMASDLLGTLTKTSDTSIRSSISRLLGVMQSLLQISRMHAKLIQPSLMRLLTLRLHMGPDTPWADVDKQLSDLLVSTVDISILAESNAKEIAISLITQSSPTSELQ</sequence>
<comment type="caution">
    <text evidence="1">The sequence shown here is derived from an EMBL/GenBank/DDBJ whole genome shotgun (WGS) entry which is preliminary data.</text>
</comment>
<feature type="non-terminal residue" evidence="1">
    <location>
        <position position="346"/>
    </location>
</feature>
<accession>A0ACA9MTE2</accession>